<dbReference type="GO" id="GO:0008879">
    <property type="term" value="F:glucose-1-phosphate thymidylyltransferase activity"/>
    <property type="evidence" value="ECO:0007669"/>
    <property type="project" value="UniProtKB-EC"/>
</dbReference>
<keyword evidence="2" id="KW-0548">Nucleotidyltransferase</keyword>
<dbReference type="InterPro" id="IPR050486">
    <property type="entry name" value="Mannose-1P_guanyltransferase"/>
</dbReference>
<dbReference type="Pfam" id="PF00483">
    <property type="entry name" value="NTP_transferase"/>
    <property type="match status" value="1"/>
</dbReference>
<dbReference type="KEGG" id="hfv:R50_0125"/>
<reference evidence="2 3" key="1">
    <citation type="submission" date="2020-02" db="EMBL/GenBank/DDBJ databases">
        <authorList>
            <person name="Hogendoorn C."/>
        </authorList>
    </citation>
    <scope>NUCLEOTIDE SEQUENCE [LARGE SCALE GENOMIC DNA]</scope>
    <source>
        <strain evidence="2">R501</strain>
    </source>
</reference>
<protein>
    <submittedName>
        <fullName evidence="2">Putative Glucose-1-phosphate thymidylyltransferase</fullName>
        <ecNumber evidence="2">2.7.7.24</ecNumber>
    </submittedName>
</protein>
<dbReference type="InterPro" id="IPR029044">
    <property type="entry name" value="Nucleotide-diphossugar_trans"/>
</dbReference>
<dbReference type="EC" id="2.7.7.24" evidence="2"/>
<evidence type="ECO:0000313" key="3">
    <source>
        <dbReference type="Proteomes" id="UP000503399"/>
    </source>
</evidence>
<dbReference type="Proteomes" id="UP000503399">
    <property type="component" value="Chromosome"/>
</dbReference>
<dbReference type="EMBL" id="LR778114">
    <property type="protein sequence ID" value="CAB1127631.1"/>
    <property type="molecule type" value="Genomic_DNA"/>
</dbReference>
<keyword evidence="2" id="KW-0808">Transferase</keyword>
<accession>A0A6F8ZCH6</accession>
<dbReference type="InterPro" id="IPR005835">
    <property type="entry name" value="NTP_transferase_dom"/>
</dbReference>
<evidence type="ECO:0000313" key="2">
    <source>
        <dbReference type="EMBL" id="CAB1127631.1"/>
    </source>
</evidence>
<gene>
    <name evidence="2" type="ORF">R50_0125</name>
</gene>
<feature type="domain" description="Nucleotidyl transferase" evidence="1">
    <location>
        <begin position="3"/>
        <end position="233"/>
    </location>
</feature>
<evidence type="ECO:0000259" key="1">
    <source>
        <dbReference type="Pfam" id="PF00483"/>
    </source>
</evidence>
<keyword evidence="3" id="KW-1185">Reference proteome</keyword>
<dbReference type="AlphaFoldDB" id="A0A6F8ZCH6"/>
<dbReference type="Gene3D" id="3.90.550.10">
    <property type="entry name" value="Spore Coat Polysaccharide Biosynthesis Protein SpsA, Chain A"/>
    <property type="match status" value="1"/>
</dbReference>
<sequence length="273" mass="29631">MRAIILAGGRGQRLMPLTDGRPKPLVPFLDRPILDYTLAQLGAAGFTDVVITLGYEGARIRAHVGDGSRWGVRVGYSQEETALGTAGAVRLALARFPAREPVLIVSGDGLTDFDLAGFYRRMRAARAEAGLLVAAVADPRAYGVVELAGDGQVVGFVEKPAWLMEGAVVNTGIYYLEPGLLAGVPVGVPVDFGHELFPQWIAEGRRVRGEAGRGYWCDVGTVEQYRAAHEAALDGRVRLPWPVAVTVGRGARGRCIWGRGRSWSRRRRWGRTR</sequence>
<dbReference type="SUPFAM" id="SSF53448">
    <property type="entry name" value="Nucleotide-diphospho-sugar transferases"/>
    <property type="match status" value="1"/>
</dbReference>
<name>A0A6F8ZCH6_9FIRM</name>
<dbReference type="PANTHER" id="PTHR22572">
    <property type="entry name" value="SUGAR-1-PHOSPHATE GUANYL TRANSFERASE"/>
    <property type="match status" value="1"/>
</dbReference>
<dbReference type="CDD" id="cd04181">
    <property type="entry name" value="NTP_transferase"/>
    <property type="match status" value="1"/>
</dbReference>
<organism evidence="2 3">
    <name type="scientific">Candidatus Hydrogenisulfobacillus filiaventi</name>
    <dbReference type="NCBI Taxonomy" id="2707344"/>
    <lineage>
        <taxon>Bacteria</taxon>
        <taxon>Bacillati</taxon>
        <taxon>Bacillota</taxon>
        <taxon>Clostridia</taxon>
        <taxon>Eubacteriales</taxon>
        <taxon>Clostridiales Family XVII. Incertae Sedis</taxon>
        <taxon>Candidatus Hydrogenisulfobacillus</taxon>
    </lineage>
</organism>
<proteinExistence type="predicted"/>